<evidence type="ECO:0000313" key="1">
    <source>
        <dbReference type="EMBL" id="KAA6377575.1"/>
    </source>
</evidence>
<dbReference type="AlphaFoldDB" id="A0A5J4V676"/>
<name>A0A5J4V676_9EUKA</name>
<dbReference type="EMBL" id="SNRW01009715">
    <property type="protein sequence ID" value="KAA6377575.1"/>
    <property type="molecule type" value="Genomic_DNA"/>
</dbReference>
<proteinExistence type="predicted"/>
<sequence>MTLRNPSDTHPLNGIATQNPSAATFQLLHVNNSANPSDDQALNGIATQKPNAEAKSLTSFENTANPSVFHLLNGMQLSLAGQEQCF</sequence>
<reference evidence="1 2" key="1">
    <citation type="submission" date="2019-03" db="EMBL/GenBank/DDBJ databases">
        <title>Single cell metagenomics reveals metabolic interactions within the superorganism composed of flagellate Streblomastix strix and complex community of Bacteroidetes bacteria on its surface.</title>
        <authorList>
            <person name="Treitli S.C."/>
            <person name="Kolisko M."/>
            <person name="Husnik F."/>
            <person name="Keeling P."/>
            <person name="Hampl V."/>
        </authorList>
    </citation>
    <scope>NUCLEOTIDE SEQUENCE [LARGE SCALE GENOMIC DNA]</scope>
    <source>
        <strain evidence="1">ST1C</strain>
    </source>
</reference>
<comment type="caution">
    <text evidence="1">The sequence shown here is derived from an EMBL/GenBank/DDBJ whole genome shotgun (WGS) entry which is preliminary data.</text>
</comment>
<dbReference type="Proteomes" id="UP000324800">
    <property type="component" value="Unassembled WGS sequence"/>
</dbReference>
<protein>
    <submittedName>
        <fullName evidence="1">Uncharacterized protein</fullName>
    </submittedName>
</protein>
<gene>
    <name evidence="1" type="ORF">EZS28_026897</name>
</gene>
<organism evidence="1 2">
    <name type="scientific">Streblomastix strix</name>
    <dbReference type="NCBI Taxonomy" id="222440"/>
    <lineage>
        <taxon>Eukaryota</taxon>
        <taxon>Metamonada</taxon>
        <taxon>Preaxostyla</taxon>
        <taxon>Oxymonadida</taxon>
        <taxon>Streblomastigidae</taxon>
        <taxon>Streblomastix</taxon>
    </lineage>
</organism>
<evidence type="ECO:0000313" key="2">
    <source>
        <dbReference type="Proteomes" id="UP000324800"/>
    </source>
</evidence>
<accession>A0A5J4V676</accession>